<feature type="region of interest" description="Disordered" evidence="1">
    <location>
        <begin position="1"/>
        <end position="119"/>
    </location>
</feature>
<dbReference type="Proteomes" id="UP000276215">
    <property type="component" value="Unassembled WGS sequence"/>
</dbReference>
<feature type="compositionally biased region" description="Polar residues" evidence="1">
    <location>
        <begin position="1"/>
        <end position="43"/>
    </location>
</feature>
<reference evidence="2 3" key="1">
    <citation type="journal article" date="2018" name="Nat. Ecol. Evol.">
        <title>Pezizomycetes genomes reveal the molecular basis of ectomycorrhizal truffle lifestyle.</title>
        <authorList>
            <person name="Murat C."/>
            <person name="Payen T."/>
            <person name="Noel B."/>
            <person name="Kuo A."/>
            <person name="Morin E."/>
            <person name="Chen J."/>
            <person name="Kohler A."/>
            <person name="Krizsan K."/>
            <person name="Balestrini R."/>
            <person name="Da Silva C."/>
            <person name="Montanini B."/>
            <person name="Hainaut M."/>
            <person name="Levati E."/>
            <person name="Barry K.W."/>
            <person name="Belfiori B."/>
            <person name="Cichocki N."/>
            <person name="Clum A."/>
            <person name="Dockter R.B."/>
            <person name="Fauchery L."/>
            <person name="Guy J."/>
            <person name="Iotti M."/>
            <person name="Le Tacon F."/>
            <person name="Lindquist E.A."/>
            <person name="Lipzen A."/>
            <person name="Malagnac F."/>
            <person name="Mello A."/>
            <person name="Molinier V."/>
            <person name="Miyauchi S."/>
            <person name="Poulain J."/>
            <person name="Riccioni C."/>
            <person name="Rubini A."/>
            <person name="Sitrit Y."/>
            <person name="Splivallo R."/>
            <person name="Traeger S."/>
            <person name="Wang M."/>
            <person name="Zifcakova L."/>
            <person name="Wipf D."/>
            <person name="Zambonelli A."/>
            <person name="Paolocci F."/>
            <person name="Nowrousian M."/>
            <person name="Ottonello S."/>
            <person name="Baldrian P."/>
            <person name="Spatafora J.W."/>
            <person name="Henrissat B."/>
            <person name="Nagy L.G."/>
            <person name="Aury J.M."/>
            <person name="Wincker P."/>
            <person name="Grigoriev I.V."/>
            <person name="Bonfante P."/>
            <person name="Martin F.M."/>
        </authorList>
    </citation>
    <scope>NUCLEOTIDE SEQUENCE [LARGE SCALE GENOMIC DNA]</scope>
    <source>
        <strain evidence="2 3">120613-1</strain>
    </source>
</reference>
<dbReference type="EMBL" id="ML120505">
    <property type="protein sequence ID" value="RPA91071.1"/>
    <property type="molecule type" value="Genomic_DNA"/>
</dbReference>
<accession>A0A3N4J3D0</accession>
<organism evidence="2 3">
    <name type="scientific">Choiromyces venosus 120613-1</name>
    <dbReference type="NCBI Taxonomy" id="1336337"/>
    <lineage>
        <taxon>Eukaryota</taxon>
        <taxon>Fungi</taxon>
        <taxon>Dikarya</taxon>
        <taxon>Ascomycota</taxon>
        <taxon>Pezizomycotina</taxon>
        <taxon>Pezizomycetes</taxon>
        <taxon>Pezizales</taxon>
        <taxon>Tuberaceae</taxon>
        <taxon>Choiromyces</taxon>
    </lineage>
</organism>
<proteinExistence type="predicted"/>
<keyword evidence="3" id="KW-1185">Reference proteome</keyword>
<feature type="compositionally biased region" description="Basic and acidic residues" evidence="1">
    <location>
        <begin position="74"/>
        <end position="88"/>
    </location>
</feature>
<sequence>MDATTNTSASEPQSSKLNEASTLGMPSTEQQSPDAITETNSSDGPAAAPVAKSPTRSLTTRLKLNTLSMFSKGKGKDKTAGKEKEKENTASTSPAEDVAVAQGDAQEEPGAAKKSGWLKKSPVGKVARKVMGMLHN</sequence>
<dbReference type="AlphaFoldDB" id="A0A3N4J3D0"/>
<evidence type="ECO:0000256" key="1">
    <source>
        <dbReference type="SAM" id="MobiDB-lite"/>
    </source>
</evidence>
<evidence type="ECO:0000313" key="2">
    <source>
        <dbReference type="EMBL" id="RPA91071.1"/>
    </source>
</evidence>
<gene>
    <name evidence="2" type="ORF">L873DRAFT_350256</name>
</gene>
<name>A0A3N4J3D0_9PEZI</name>
<protein>
    <submittedName>
        <fullName evidence="2">Uncharacterized protein</fullName>
    </submittedName>
</protein>
<evidence type="ECO:0000313" key="3">
    <source>
        <dbReference type="Proteomes" id="UP000276215"/>
    </source>
</evidence>
<feature type="compositionally biased region" description="Polar residues" evidence="1">
    <location>
        <begin position="54"/>
        <end position="69"/>
    </location>
</feature>